<evidence type="ECO:0000259" key="3">
    <source>
        <dbReference type="Pfam" id="PF19343"/>
    </source>
</evidence>
<dbReference type="GO" id="GO:0008289">
    <property type="term" value="F:lipid binding"/>
    <property type="evidence" value="ECO:0007669"/>
    <property type="project" value="InterPro"/>
</dbReference>
<keyword evidence="5" id="KW-1185">Reference proteome</keyword>
<gene>
    <name evidence="4" type="ORF">D9619_003848</name>
</gene>
<feature type="domain" description="HAM1-like C-terminal" evidence="2">
    <location>
        <begin position="722"/>
        <end position="864"/>
    </location>
</feature>
<feature type="domain" description="HAM1-like N-terminal" evidence="3">
    <location>
        <begin position="14"/>
        <end position="710"/>
    </location>
</feature>
<evidence type="ECO:0000259" key="2">
    <source>
        <dbReference type="Pfam" id="PF14613"/>
    </source>
</evidence>
<accession>A0A8H5AWU3</accession>
<dbReference type="Pfam" id="PF19343">
    <property type="entry name" value="HAM1_N"/>
    <property type="match status" value="1"/>
</dbReference>
<evidence type="ECO:0000256" key="1">
    <source>
        <dbReference type="SAM" id="MobiDB-lite"/>
    </source>
</evidence>
<dbReference type="EMBL" id="JAACJJ010000056">
    <property type="protein sequence ID" value="KAF5312545.1"/>
    <property type="molecule type" value="Genomic_DNA"/>
</dbReference>
<dbReference type="Proteomes" id="UP000567179">
    <property type="component" value="Unassembled WGS sequence"/>
</dbReference>
<name>A0A8H5AWU3_9AGAR</name>
<proteinExistence type="predicted"/>
<feature type="compositionally biased region" description="Basic and acidic residues" evidence="1">
    <location>
        <begin position="312"/>
        <end position="325"/>
    </location>
</feature>
<dbReference type="OrthoDB" id="19394at2759"/>
<feature type="compositionally biased region" description="Basic and acidic residues" evidence="1">
    <location>
        <begin position="334"/>
        <end position="352"/>
    </location>
</feature>
<feature type="region of interest" description="Disordered" evidence="1">
    <location>
        <begin position="295"/>
        <end position="370"/>
    </location>
</feature>
<evidence type="ECO:0000313" key="5">
    <source>
        <dbReference type="Proteomes" id="UP000567179"/>
    </source>
</evidence>
<organism evidence="4 5">
    <name type="scientific">Psilocybe cf. subviscida</name>
    <dbReference type="NCBI Taxonomy" id="2480587"/>
    <lineage>
        <taxon>Eukaryota</taxon>
        <taxon>Fungi</taxon>
        <taxon>Dikarya</taxon>
        <taxon>Basidiomycota</taxon>
        <taxon>Agaricomycotina</taxon>
        <taxon>Agaricomycetes</taxon>
        <taxon>Agaricomycetidae</taxon>
        <taxon>Agaricales</taxon>
        <taxon>Agaricineae</taxon>
        <taxon>Strophariaceae</taxon>
        <taxon>Psilocybe</taxon>
    </lineage>
</organism>
<sequence>MSLPAATRDISTHPAKGSVTVPNNAANKQADVERKFKLYGVISAFRQGKMPTNTQIDETLRYVLDHSPVPQGELSAEGRALIQDTKDIIATARLMVQEKNADELFQNFVWNTRNVDTNSLTGGRDSGDLKDEVAPVDKEKVVQDKDQAVKHLRTLLSLVLTNSEVRKLLSDFSIIGRDLLSRGAVKAAEAVAPPEDALRRVNQSAPNDQFITEGGRVAGPNETPVLEARVPGTGSGFKAGKDGEHIEERRVRMHPHDDQPQLVNPDGSKRGLADMRDDAYAKRDQALGQGVDVAQDPNQRQGAMGQAQQAKEQVKGEAAQRKAEYDQADPEEKEEAKRGMMDKMRAFRDNVRDNISSSIPDKHKDRATEHKDRAHQFLTEEYFPEERRDQFIFRGKKVIIECQKHDDYQESVRWLLGLFEEYAGHGKTVGGKGTDIAGGVTKDPGVTLATRQLRTLLERFANNTSLDLVFSAFQALADDASRDEGLRTWFKAVDLYIRKVLLEPGYVLEPDCNTQANRLRDLGREYFDGKYKAHFDNLFDSTGQWFKAMGDDPINQQFGQDWARLTRDLLFDSEGALKFKPELWNDIRRVILPTLIEQVGYIPIPRVEYTDEGLDLVVENLTLQGRNLFPNIVAIDAMNHLKFSPYSAINDDRHTHMKLELRQMQADMRDVAFYYRKKSGIKVKDRGVADVLLGGEGLSATIELVNTKRDKSSVFKVQSVNVKVDTLKFAIRDSNHDFLYKTLRPLATGLIKKQIEKAMKDAITTGFEYLDGQLVAVRDRMDSAKATEGETRAGVLKDLFHRKKEEAEVKSAKSDSQFKIVADKRNSLLPQEAGHPGGWANKTTEAEQKAGVGREWRSEAFKIV</sequence>
<dbReference type="InterPro" id="IPR045967">
    <property type="entry name" value="HAM1-like_N"/>
</dbReference>
<dbReference type="AlphaFoldDB" id="A0A8H5AWU3"/>
<feature type="region of interest" description="Disordered" evidence="1">
    <location>
        <begin position="252"/>
        <end position="273"/>
    </location>
</feature>
<feature type="compositionally biased region" description="Low complexity" evidence="1">
    <location>
        <begin position="299"/>
        <end position="311"/>
    </location>
</feature>
<dbReference type="Gene3D" id="3.15.10.10">
    <property type="entry name" value="Bactericidal permeability-increasing protein, domain 1"/>
    <property type="match status" value="1"/>
</dbReference>
<protein>
    <submittedName>
        <fullName evidence="4">Uncharacterized protein</fullName>
    </submittedName>
</protein>
<dbReference type="PANTHER" id="PTHR31138:SF1">
    <property type="entry name" value="PDZ DOMAIN-CONTAINING PROTEIN"/>
    <property type="match status" value="1"/>
</dbReference>
<dbReference type="SUPFAM" id="SSF55394">
    <property type="entry name" value="Bactericidal permeability-increasing protein, BPI"/>
    <property type="match status" value="1"/>
</dbReference>
<dbReference type="InterPro" id="IPR017943">
    <property type="entry name" value="Bactericidal_perm-incr_a/b_dom"/>
</dbReference>
<dbReference type="InterPro" id="IPR027842">
    <property type="entry name" value="HAM1-like_C"/>
</dbReference>
<feature type="compositionally biased region" description="Basic and acidic residues" evidence="1">
    <location>
        <begin position="360"/>
        <end position="370"/>
    </location>
</feature>
<comment type="caution">
    <text evidence="4">The sequence shown here is derived from an EMBL/GenBank/DDBJ whole genome shotgun (WGS) entry which is preliminary data.</text>
</comment>
<dbReference type="Pfam" id="PF14613">
    <property type="entry name" value="HAM1_C"/>
    <property type="match status" value="1"/>
</dbReference>
<feature type="region of interest" description="Disordered" evidence="1">
    <location>
        <begin position="1"/>
        <end position="26"/>
    </location>
</feature>
<reference evidence="4 5" key="1">
    <citation type="journal article" date="2020" name="ISME J.">
        <title>Uncovering the hidden diversity of litter-decomposition mechanisms in mushroom-forming fungi.</title>
        <authorList>
            <person name="Floudas D."/>
            <person name="Bentzer J."/>
            <person name="Ahren D."/>
            <person name="Johansson T."/>
            <person name="Persson P."/>
            <person name="Tunlid A."/>
        </authorList>
    </citation>
    <scope>NUCLEOTIDE SEQUENCE [LARGE SCALE GENOMIC DNA]</scope>
    <source>
        <strain evidence="4 5">CBS 101986</strain>
    </source>
</reference>
<feature type="region of interest" description="Disordered" evidence="1">
    <location>
        <begin position="830"/>
        <end position="851"/>
    </location>
</feature>
<dbReference type="PANTHER" id="PTHR31138">
    <property type="entry name" value="CHROMOSOME 19, WHOLE GENOME SHOTGUN SEQUENCE"/>
    <property type="match status" value="1"/>
</dbReference>
<evidence type="ECO:0000313" key="4">
    <source>
        <dbReference type="EMBL" id="KAF5312545.1"/>
    </source>
</evidence>